<dbReference type="InterPro" id="IPR024788">
    <property type="entry name" value="Malectin-like_Carb-bd_dom"/>
</dbReference>
<comment type="subcellular location">
    <subcellularLocation>
        <location evidence="1">Membrane</location>
        <topology evidence="1">Single-pass membrane protein</topology>
    </subcellularLocation>
</comment>
<dbReference type="PANTHER" id="PTHR45631:SF68">
    <property type="entry name" value="REPEAT FAMILY PROTEIN, PUTATIVE, EXPRESSED-RELATED"/>
    <property type="match status" value="1"/>
</dbReference>
<evidence type="ECO:0000313" key="3">
    <source>
        <dbReference type="EMBL" id="KAL2641554.1"/>
    </source>
</evidence>
<dbReference type="GO" id="GO:0016020">
    <property type="term" value="C:membrane"/>
    <property type="evidence" value="ECO:0007669"/>
    <property type="project" value="UniProtKB-SubCell"/>
</dbReference>
<name>A0ABD1Z3R6_9MARC</name>
<gene>
    <name evidence="3" type="ORF">R1flu_009141</name>
</gene>
<comment type="caution">
    <text evidence="3">The sequence shown here is derived from an EMBL/GenBank/DDBJ whole genome shotgun (WGS) entry which is preliminary data.</text>
</comment>
<accession>A0ABD1Z3R6</accession>
<organism evidence="3 4">
    <name type="scientific">Riccia fluitans</name>
    <dbReference type="NCBI Taxonomy" id="41844"/>
    <lineage>
        <taxon>Eukaryota</taxon>
        <taxon>Viridiplantae</taxon>
        <taxon>Streptophyta</taxon>
        <taxon>Embryophyta</taxon>
        <taxon>Marchantiophyta</taxon>
        <taxon>Marchantiopsida</taxon>
        <taxon>Marchantiidae</taxon>
        <taxon>Marchantiales</taxon>
        <taxon>Ricciaceae</taxon>
        <taxon>Riccia</taxon>
    </lineage>
</organism>
<feature type="domain" description="Malectin-like" evidence="2">
    <location>
        <begin position="16"/>
        <end position="125"/>
    </location>
</feature>
<evidence type="ECO:0000256" key="1">
    <source>
        <dbReference type="ARBA" id="ARBA00004167"/>
    </source>
</evidence>
<evidence type="ECO:0000259" key="2">
    <source>
        <dbReference type="Pfam" id="PF12819"/>
    </source>
</evidence>
<dbReference type="AlphaFoldDB" id="A0ABD1Z3R6"/>
<dbReference type="Pfam" id="PF12819">
    <property type="entry name" value="Malectin_like"/>
    <property type="match status" value="1"/>
</dbReference>
<sequence>MVFFPGASDHAGTPRSKFCYELPVIFSSTEAPVNYLFRATFPSSNFSGAAINWNTSSTRFYYSVDSTYIATIELQDESSQTTELIVSPLDTALYVCLIHVDPEDKRSMAAFSSLELRHLDQGMYAS</sequence>
<dbReference type="Proteomes" id="UP001605036">
    <property type="component" value="Unassembled WGS sequence"/>
</dbReference>
<keyword evidence="4" id="KW-1185">Reference proteome</keyword>
<dbReference type="EMBL" id="JBHFFA010000002">
    <property type="protein sequence ID" value="KAL2641554.1"/>
    <property type="molecule type" value="Genomic_DNA"/>
</dbReference>
<evidence type="ECO:0000313" key="4">
    <source>
        <dbReference type="Proteomes" id="UP001605036"/>
    </source>
</evidence>
<proteinExistence type="predicted"/>
<protein>
    <recommendedName>
        <fullName evidence="2">Malectin-like domain-containing protein</fullName>
    </recommendedName>
</protein>
<reference evidence="3 4" key="1">
    <citation type="submission" date="2024-09" db="EMBL/GenBank/DDBJ databases">
        <title>Chromosome-scale assembly of Riccia fluitans.</title>
        <authorList>
            <person name="Paukszto L."/>
            <person name="Sawicki J."/>
            <person name="Karawczyk K."/>
            <person name="Piernik-Szablinska J."/>
            <person name="Szczecinska M."/>
            <person name="Mazdziarz M."/>
        </authorList>
    </citation>
    <scope>NUCLEOTIDE SEQUENCE [LARGE SCALE GENOMIC DNA]</scope>
    <source>
        <strain evidence="3">Rf_01</strain>
        <tissue evidence="3">Aerial parts of the thallus</tissue>
    </source>
</reference>
<dbReference type="PANTHER" id="PTHR45631">
    <property type="entry name" value="OS07G0107800 PROTEIN-RELATED"/>
    <property type="match status" value="1"/>
</dbReference>